<dbReference type="Proteomes" id="UP000248798">
    <property type="component" value="Unassembled WGS sequence"/>
</dbReference>
<dbReference type="OrthoDB" id="5753718at2"/>
<dbReference type="PANTHER" id="PTHR41771:SF1">
    <property type="entry name" value="MEMBRANE PROTEIN"/>
    <property type="match status" value="1"/>
</dbReference>
<dbReference type="InterPro" id="IPR012507">
    <property type="entry name" value="YibE_F"/>
</dbReference>
<feature type="transmembrane region" description="Helical" evidence="1">
    <location>
        <begin position="124"/>
        <end position="157"/>
    </location>
</feature>
<keyword evidence="5" id="KW-1185">Reference proteome</keyword>
<dbReference type="PANTHER" id="PTHR41771">
    <property type="entry name" value="MEMBRANE PROTEIN-RELATED"/>
    <property type="match status" value="1"/>
</dbReference>
<feature type="transmembrane region" description="Helical" evidence="1">
    <location>
        <begin position="198"/>
        <end position="218"/>
    </location>
</feature>
<feature type="transmembrane region" description="Helical" evidence="1">
    <location>
        <begin position="169"/>
        <end position="191"/>
    </location>
</feature>
<keyword evidence="1" id="KW-0812">Transmembrane</keyword>
<keyword evidence="1" id="KW-0472">Membrane</keyword>
<reference evidence="3 4" key="1">
    <citation type="submission" date="2018-06" db="EMBL/GenBank/DDBJ databases">
        <title>Complete Genome Sequence of Desulfobacter hydrogenophilus (DSM3380).</title>
        <authorList>
            <person name="Marietou A."/>
            <person name="Schreiber L."/>
            <person name="Marshall I."/>
            <person name="Jorgensen B."/>
        </authorList>
    </citation>
    <scope>NUCLEOTIDE SEQUENCE [LARGE SCALE GENOMIC DNA]</scope>
    <source>
        <strain evidence="3 4">DSM 3380</strain>
    </source>
</reference>
<dbReference type="Proteomes" id="UP000293902">
    <property type="component" value="Chromosome"/>
</dbReference>
<organism evidence="3 4">
    <name type="scientific">Desulfobacter hydrogenophilus</name>
    <dbReference type="NCBI Taxonomy" id="2291"/>
    <lineage>
        <taxon>Bacteria</taxon>
        <taxon>Pseudomonadati</taxon>
        <taxon>Thermodesulfobacteriota</taxon>
        <taxon>Desulfobacteria</taxon>
        <taxon>Desulfobacterales</taxon>
        <taxon>Desulfobacteraceae</taxon>
        <taxon>Desulfobacter</taxon>
    </lineage>
</organism>
<dbReference type="RefSeq" id="WP_111960054.1">
    <property type="nucleotide sequence ID" value="NZ_CP036313.1"/>
</dbReference>
<feature type="transmembrane region" description="Helical" evidence="1">
    <location>
        <begin position="248"/>
        <end position="270"/>
    </location>
</feature>
<feature type="transmembrane region" description="Helical" evidence="1">
    <location>
        <begin position="6"/>
        <end position="25"/>
    </location>
</feature>
<evidence type="ECO:0000313" key="4">
    <source>
        <dbReference type="Proteomes" id="UP000248798"/>
    </source>
</evidence>
<accession>A0A328F6Q0</accession>
<keyword evidence="1" id="KW-1133">Transmembrane helix</keyword>
<gene>
    <name evidence="3" type="ORF">DO021_20240</name>
    <name evidence="2" type="ORF">EYB58_16910</name>
</gene>
<sequence>MNKSFIFSILALATLMAAISLYFWAREPAMDPSTMEVKARVMAVDDSEVHTFGLSHIGFQTLGIQILNTRFKGVKTQATNSLNGQIDLENLYHVNDTIIAAVIMDKDGKIEHVKAIDLYRQNSLLSMFIVFTIALLLYAGAVGVKALISFVLSIFIIWEILVKQILAGYPPLIMTTFTLILLSAIIIFMIAGLNRKGLTAFLGTIAGLAVTLCATLVFGKEAGLLGMTQPYVNALIFSGYYNLDIRQIFYSAIILGASGAAMDIAMDIAASMDEIRIKKTNISAKELIKSGFTVGRQVIGTMTTTLLLAYSGGYLTLLMIFRVKDPSFMRMINLKIVSAEIMRTLIGSIGLVMVAPITALLGGIIIASFRSDTKSG</sequence>
<proteinExistence type="predicted"/>
<evidence type="ECO:0000256" key="1">
    <source>
        <dbReference type="SAM" id="Phobius"/>
    </source>
</evidence>
<dbReference type="AlphaFoldDB" id="A0A328F6Q0"/>
<feature type="transmembrane region" description="Helical" evidence="1">
    <location>
        <begin position="341"/>
        <end position="369"/>
    </location>
</feature>
<reference evidence="2 5" key="2">
    <citation type="submission" date="2019-02" db="EMBL/GenBank/DDBJ databases">
        <title>Complete genome sequence of Desulfobacter hydrogenophilus AcRS1.</title>
        <authorList>
            <person name="Marietou A."/>
            <person name="Lund M.B."/>
            <person name="Marshall I.P.G."/>
            <person name="Schreiber L."/>
            <person name="Jorgensen B."/>
        </authorList>
    </citation>
    <scope>NUCLEOTIDE SEQUENCE [LARGE SCALE GENOMIC DNA]</scope>
    <source>
        <strain evidence="2 5">AcRS1</strain>
    </source>
</reference>
<protein>
    <submittedName>
        <fullName evidence="3">YibE/F family protein</fullName>
    </submittedName>
</protein>
<dbReference type="EMBL" id="CP036313">
    <property type="protein sequence ID" value="QBH14457.1"/>
    <property type="molecule type" value="Genomic_DNA"/>
</dbReference>
<dbReference type="EMBL" id="QLNI01000057">
    <property type="protein sequence ID" value="RAM00221.1"/>
    <property type="molecule type" value="Genomic_DNA"/>
</dbReference>
<evidence type="ECO:0000313" key="3">
    <source>
        <dbReference type="EMBL" id="RAM00221.1"/>
    </source>
</evidence>
<dbReference type="Pfam" id="PF07907">
    <property type="entry name" value="YibE_F"/>
    <property type="match status" value="1"/>
</dbReference>
<name>A0A328F6Q0_9BACT</name>
<evidence type="ECO:0000313" key="5">
    <source>
        <dbReference type="Proteomes" id="UP000293902"/>
    </source>
</evidence>
<feature type="transmembrane region" description="Helical" evidence="1">
    <location>
        <begin position="298"/>
        <end position="321"/>
    </location>
</feature>
<evidence type="ECO:0000313" key="2">
    <source>
        <dbReference type="EMBL" id="QBH14457.1"/>
    </source>
</evidence>